<protein>
    <submittedName>
        <fullName evidence="1">TatD family hydrolase</fullName>
    </submittedName>
</protein>
<dbReference type="PIRSF" id="PIRSF005902">
    <property type="entry name" value="DNase_TatD"/>
    <property type="match status" value="1"/>
</dbReference>
<dbReference type="EMBL" id="JAPDDS010000011">
    <property type="protein sequence ID" value="MCW1886643.1"/>
    <property type="molecule type" value="Genomic_DNA"/>
</dbReference>
<gene>
    <name evidence="1" type="ORF">OKA04_18030</name>
</gene>
<organism evidence="1 2">
    <name type="scientific">Luteolibacter flavescens</name>
    <dbReference type="NCBI Taxonomy" id="1859460"/>
    <lineage>
        <taxon>Bacteria</taxon>
        <taxon>Pseudomonadati</taxon>
        <taxon>Verrucomicrobiota</taxon>
        <taxon>Verrucomicrobiia</taxon>
        <taxon>Verrucomicrobiales</taxon>
        <taxon>Verrucomicrobiaceae</taxon>
        <taxon>Luteolibacter</taxon>
    </lineage>
</organism>
<dbReference type="Proteomes" id="UP001207930">
    <property type="component" value="Unassembled WGS sequence"/>
</dbReference>
<evidence type="ECO:0000313" key="2">
    <source>
        <dbReference type="Proteomes" id="UP001207930"/>
    </source>
</evidence>
<dbReference type="GO" id="GO:0016787">
    <property type="term" value="F:hydrolase activity"/>
    <property type="evidence" value="ECO:0007669"/>
    <property type="project" value="UniProtKB-KW"/>
</dbReference>
<comment type="caution">
    <text evidence="1">The sequence shown here is derived from an EMBL/GenBank/DDBJ whole genome shotgun (WGS) entry which is preliminary data.</text>
</comment>
<dbReference type="InterPro" id="IPR032466">
    <property type="entry name" value="Metal_Hydrolase"/>
</dbReference>
<name>A0ABT3FST4_9BACT</name>
<evidence type="ECO:0000313" key="1">
    <source>
        <dbReference type="EMBL" id="MCW1886643.1"/>
    </source>
</evidence>
<accession>A0ABT3FST4</accession>
<dbReference type="PANTHER" id="PTHR47176">
    <property type="entry name" value="OSJNBA0020J04.13 PROTEIN"/>
    <property type="match status" value="1"/>
</dbReference>
<dbReference type="SUPFAM" id="SSF51556">
    <property type="entry name" value="Metallo-dependent hydrolases"/>
    <property type="match status" value="1"/>
</dbReference>
<dbReference type="CDD" id="cd01310">
    <property type="entry name" value="TatD_DNAse"/>
    <property type="match status" value="1"/>
</dbReference>
<reference evidence="1 2" key="1">
    <citation type="submission" date="2022-10" db="EMBL/GenBank/DDBJ databases">
        <title>Luteolibacter flavescens strain MCCC 1K03193, whole genome shotgun sequencing project.</title>
        <authorList>
            <person name="Zhao G."/>
            <person name="Shen L."/>
        </authorList>
    </citation>
    <scope>NUCLEOTIDE SEQUENCE [LARGE SCALE GENOMIC DNA]</scope>
    <source>
        <strain evidence="1 2">MCCC 1K03193</strain>
    </source>
</reference>
<keyword evidence="2" id="KW-1185">Reference proteome</keyword>
<keyword evidence="1" id="KW-0378">Hydrolase</keyword>
<dbReference type="Gene3D" id="3.20.20.140">
    <property type="entry name" value="Metal-dependent hydrolases"/>
    <property type="match status" value="1"/>
</dbReference>
<dbReference type="PANTHER" id="PTHR47176:SF1">
    <property type="entry name" value="OS04G0577500 PROTEIN"/>
    <property type="match status" value="1"/>
</dbReference>
<dbReference type="RefSeq" id="WP_264502598.1">
    <property type="nucleotide sequence ID" value="NZ_JAPDDS010000011.1"/>
</dbReference>
<sequence>MTAYDSHNHLQRFADPAKIVAEMRDAGVAGCVVNGTGEDDWEAVARLADQFPDFVWPAFGLHPWKAHLASPRWLPLLESYLDRFPDASVGECGLDGWIAAPALEIQRPVFLRQVALARERKLPVTIHALKAWEPLFDAFKDEPPPPRFLLHSFGGSAELVKRLADLGAWFSFSGYFLQPRKVKVVEAFKAVPRDRLLIETDAPDMMPPEEYISHPCDEGNHPANLPSIAAGLAERLEILLEELVAQTAENHRAFFDRSGH</sequence>
<dbReference type="Pfam" id="PF01026">
    <property type="entry name" value="TatD_DNase"/>
    <property type="match status" value="1"/>
</dbReference>
<dbReference type="InterPro" id="IPR001130">
    <property type="entry name" value="TatD-like"/>
</dbReference>
<proteinExistence type="predicted"/>